<accession>A0A6L9U0C6</accession>
<dbReference type="CDD" id="cd05325">
    <property type="entry name" value="carb_red_sniffer_like_SDR_c"/>
    <property type="match status" value="1"/>
</dbReference>
<comment type="caution">
    <text evidence="2">The sequence shown here is derived from an EMBL/GenBank/DDBJ whole genome shotgun (WGS) entry which is preliminary data.</text>
</comment>
<dbReference type="PANTHER" id="PTHR45458:SF1">
    <property type="entry name" value="SHORT CHAIN DEHYDROGENASE"/>
    <property type="match status" value="1"/>
</dbReference>
<proteinExistence type="inferred from homology"/>
<dbReference type="InterPro" id="IPR036291">
    <property type="entry name" value="NAD(P)-bd_dom_sf"/>
</dbReference>
<dbReference type="PRINTS" id="PR00081">
    <property type="entry name" value="GDHRDH"/>
</dbReference>
<evidence type="ECO:0000313" key="3">
    <source>
        <dbReference type="Proteomes" id="UP000483035"/>
    </source>
</evidence>
<organism evidence="2 3">
    <name type="scientific">Rhizobium lusitanum</name>
    <dbReference type="NCBI Taxonomy" id="293958"/>
    <lineage>
        <taxon>Bacteria</taxon>
        <taxon>Pseudomonadati</taxon>
        <taxon>Pseudomonadota</taxon>
        <taxon>Alphaproteobacteria</taxon>
        <taxon>Hyphomicrobiales</taxon>
        <taxon>Rhizobiaceae</taxon>
        <taxon>Rhizobium/Agrobacterium group</taxon>
        <taxon>Rhizobium</taxon>
    </lineage>
</organism>
<dbReference type="SUPFAM" id="SSF51735">
    <property type="entry name" value="NAD(P)-binding Rossmann-fold domains"/>
    <property type="match status" value="1"/>
</dbReference>
<gene>
    <name evidence="2" type="ORF">GR212_06160</name>
</gene>
<name>A0A6L9U0C6_9HYPH</name>
<protein>
    <submittedName>
        <fullName evidence="2">SDR family NAD(P)-dependent oxidoreductase</fullName>
    </submittedName>
</protein>
<comment type="similarity">
    <text evidence="1">Belongs to the short-chain dehydrogenases/reductases (SDR) family.</text>
</comment>
<dbReference type="Pfam" id="PF00106">
    <property type="entry name" value="adh_short"/>
    <property type="match status" value="1"/>
</dbReference>
<dbReference type="InterPro" id="IPR052184">
    <property type="entry name" value="SDR_enzymes"/>
</dbReference>
<dbReference type="AlphaFoldDB" id="A0A6L9U0C6"/>
<dbReference type="GO" id="GO:0016616">
    <property type="term" value="F:oxidoreductase activity, acting on the CH-OH group of donors, NAD or NADP as acceptor"/>
    <property type="evidence" value="ECO:0007669"/>
    <property type="project" value="TreeGrafter"/>
</dbReference>
<sequence length="239" mass="25033">MTSSIADRSAGPRATAGTVLVTGASRGLGHALASLYAQAGWRVLACMREMPPEPKGSMQRYSLDVGNTASIEALGRTLESQAIDIVINNAAVRGDTGGLGSLDADDFMEVLRVNALAPLLIARALRANLLAGQRKLVVNISSRAGSLAEGTVDDDDGDYAYRCSKAALNMATVKLAQDFQRDGIAVISLHPGWIRTDMGGPDAVVDIAQSAHGLKALIDTTTMAVTGSFRAYDGKTVSW</sequence>
<dbReference type="PANTHER" id="PTHR45458">
    <property type="entry name" value="SHORT-CHAIN DEHYDROGENASE/REDUCTASE SDR"/>
    <property type="match status" value="1"/>
</dbReference>
<dbReference type="InterPro" id="IPR002347">
    <property type="entry name" value="SDR_fam"/>
</dbReference>
<evidence type="ECO:0000256" key="1">
    <source>
        <dbReference type="RuleBase" id="RU000363"/>
    </source>
</evidence>
<dbReference type="Gene3D" id="3.40.50.720">
    <property type="entry name" value="NAD(P)-binding Rossmann-like Domain"/>
    <property type="match status" value="1"/>
</dbReference>
<dbReference type="RefSeq" id="WP_163985574.1">
    <property type="nucleotide sequence ID" value="NZ_WUEY01000002.1"/>
</dbReference>
<dbReference type="EMBL" id="WUEY01000002">
    <property type="protein sequence ID" value="NEI69153.1"/>
    <property type="molecule type" value="Genomic_DNA"/>
</dbReference>
<dbReference type="PRINTS" id="PR00080">
    <property type="entry name" value="SDRFAMILY"/>
</dbReference>
<dbReference type="Proteomes" id="UP000483035">
    <property type="component" value="Unassembled WGS sequence"/>
</dbReference>
<evidence type="ECO:0000313" key="2">
    <source>
        <dbReference type="EMBL" id="NEI69153.1"/>
    </source>
</evidence>
<reference evidence="2 3" key="1">
    <citation type="submission" date="2019-12" db="EMBL/GenBank/DDBJ databases">
        <title>Rhizobium genotypes associated with high levels of biological nitrogen fixation by grain legumes in a temperate-maritime cropping system.</title>
        <authorList>
            <person name="Maluk M."/>
            <person name="Francesc Ferrando Molina F."/>
            <person name="Lopez Del Egido L."/>
            <person name="Lafos M."/>
            <person name="Langarica-Fuentes A."/>
            <person name="Gebre Yohannes G."/>
            <person name="Young M.W."/>
            <person name="Martin P."/>
            <person name="Gantlett R."/>
            <person name="Kenicer G."/>
            <person name="Hawes C."/>
            <person name="Begg G.S."/>
            <person name="Quilliam R.S."/>
            <person name="Squire G.R."/>
            <person name="Poole P.S."/>
            <person name="Young P.W."/>
            <person name="Iannetta P.M."/>
            <person name="James E.K."/>
        </authorList>
    </citation>
    <scope>NUCLEOTIDE SEQUENCE [LARGE SCALE GENOMIC DNA]</scope>
    <source>
        <strain evidence="2 3">JHI1118</strain>
    </source>
</reference>